<gene>
    <name evidence="1" type="ORF">NCTC7807_01060</name>
</gene>
<dbReference type="GO" id="GO:0016740">
    <property type="term" value="F:transferase activity"/>
    <property type="evidence" value="ECO:0007669"/>
    <property type="project" value="UniProtKB-KW"/>
</dbReference>
<dbReference type="AlphaFoldDB" id="A0A380MQD8"/>
<dbReference type="EMBL" id="UHID01000001">
    <property type="protein sequence ID" value="SUO94810.1"/>
    <property type="molecule type" value="Genomic_DNA"/>
</dbReference>
<dbReference type="Proteomes" id="UP000254150">
    <property type="component" value="Unassembled WGS sequence"/>
</dbReference>
<name>A0A380MQD8_STRGR</name>
<accession>A0A380MQD8</accession>
<proteinExistence type="predicted"/>
<organism evidence="1 2">
    <name type="scientific">Streptomyces griseus</name>
    <dbReference type="NCBI Taxonomy" id="1911"/>
    <lineage>
        <taxon>Bacteria</taxon>
        <taxon>Bacillati</taxon>
        <taxon>Actinomycetota</taxon>
        <taxon>Actinomycetes</taxon>
        <taxon>Kitasatosporales</taxon>
        <taxon>Streptomycetaceae</taxon>
        <taxon>Streptomyces</taxon>
    </lineage>
</organism>
<evidence type="ECO:0000313" key="2">
    <source>
        <dbReference type="Proteomes" id="UP000254150"/>
    </source>
</evidence>
<keyword evidence="1" id="KW-0808">Transferase</keyword>
<sequence length="69" mass="7675">MRTLARWLVDERGHHRPVSDPAAADTYAIRGYREVGLAAVGTVRASWHNHRTGAWEKGLLLELPAAELT</sequence>
<protein>
    <submittedName>
        <fullName evidence="1">Kanamycin acetyltransferase</fullName>
    </submittedName>
</protein>
<evidence type="ECO:0000313" key="1">
    <source>
        <dbReference type="EMBL" id="SUO94810.1"/>
    </source>
</evidence>
<reference evidence="1 2" key="1">
    <citation type="submission" date="2018-06" db="EMBL/GenBank/DDBJ databases">
        <authorList>
            <consortium name="Pathogen Informatics"/>
            <person name="Doyle S."/>
        </authorList>
    </citation>
    <scope>NUCLEOTIDE SEQUENCE [LARGE SCALE GENOMIC DNA]</scope>
    <source>
        <strain evidence="1 2">NCTC7807</strain>
    </source>
</reference>